<dbReference type="SUPFAM" id="SSF53850">
    <property type="entry name" value="Periplasmic binding protein-like II"/>
    <property type="match status" value="1"/>
</dbReference>
<comment type="subcellular location">
    <subcellularLocation>
        <location evidence="1">Periplasm</location>
    </subcellularLocation>
</comment>
<evidence type="ECO:0000256" key="2">
    <source>
        <dbReference type="ARBA" id="ARBA00010742"/>
    </source>
</evidence>
<keyword evidence="3 4" id="KW-0732">Signal</keyword>
<gene>
    <name evidence="6" type="ORF">GCM10023322_14340</name>
</gene>
<evidence type="ECO:0000256" key="3">
    <source>
        <dbReference type="ARBA" id="ARBA00022729"/>
    </source>
</evidence>
<dbReference type="EMBL" id="BAABJQ010000003">
    <property type="protein sequence ID" value="GAA5180923.1"/>
    <property type="molecule type" value="Genomic_DNA"/>
</dbReference>
<evidence type="ECO:0000259" key="5">
    <source>
        <dbReference type="Pfam" id="PF09084"/>
    </source>
</evidence>
<reference evidence="7" key="1">
    <citation type="journal article" date="2019" name="Int. J. Syst. Evol. Microbiol.">
        <title>The Global Catalogue of Microorganisms (GCM) 10K type strain sequencing project: providing services to taxonomists for standard genome sequencing and annotation.</title>
        <authorList>
            <consortium name="The Broad Institute Genomics Platform"/>
            <consortium name="The Broad Institute Genome Sequencing Center for Infectious Disease"/>
            <person name="Wu L."/>
            <person name="Ma J."/>
        </authorList>
    </citation>
    <scope>NUCLEOTIDE SEQUENCE [LARGE SCALE GENOMIC DNA]</scope>
    <source>
        <strain evidence="7">JCM 18304</strain>
    </source>
</reference>
<dbReference type="Pfam" id="PF09084">
    <property type="entry name" value="NMT1"/>
    <property type="match status" value="1"/>
</dbReference>
<protein>
    <recommendedName>
        <fullName evidence="5">SsuA/THI5-like domain-containing protein</fullName>
    </recommendedName>
</protein>
<feature type="signal peptide" evidence="4">
    <location>
        <begin position="1"/>
        <end position="23"/>
    </location>
</feature>
<keyword evidence="7" id="KW-1185">Reference proteome</keyword>
<dbReference type="PROSITE" id="PS51257">
    <property type="entry name" value="PROKAR_LIPOPROTEIN"/>
    <property type="match status" value="1"/>
</dbReference>
<dbReference type="InterPro" id="IPR015168">
    <property type="entry name" value="SsuA/THI5"/>
</dbReference>
<dbReference type="PANTHER" id="PTHR30024:SF47">
    <property type="entry name" value="TAURINE-BINDING PERIPLASMIC PROTEIN"/>
    <property type="match status" value="1"/>
</dbReference>
<dbReference type="RefSeq" id="WP_345627237.1">
    <property type="nucleotide sequence ID" value="NZ_BAABJQ010000003.1"/>
</dbReference>
<feature type="chain" id="PRO_5047206962" description="SsuA/THI5-like domain-containing protein" evidence="4">
    <location>
        <begin position="24"/>
        <end position="351"/>
    </location>
</feature>
<feature type="domain" description="SsuA/THI5-like" evidence="5">
    <location>
        <begin position="56"/>
        <end position="252"/>
    </location>
</feature>
<comment type="caution">
    <text evidence="6">The sequence shown here is derived from an EMBL/GenBank/DDBJ whole genome shotgun (WGS) entry which is preliminary data.</text>
</comment>
<proteinExistence type="inferred from homology"/>
<sequence length="351" mass="36261">MQVGKVLAGAVGFAVAVSLTACAQHTGSAARASGGLIRLTVADTSPGAGYSDLEVGVQDGIFTKHGLRVTLKHLPDATQLVPSLLSGSVQIGVGPASSTAAAILKGEKLTFIGMSQAHYNLEMWASPSVRSVAALKGKKVAITAPGSEADFGLTALLAQAGLPRNDITTAYVKTIPGEISALESNAVSAILTQPPNGTQTRGRGYHLLSALSDLPFALGAFTATDKFLANNRDAATRFMAAEAENLAYLHNNKAGAVSIIEKYSGNSDPDLAEYSWEFFNSVWATDPSVPTDVIKDAFTQAAAKAKATAPADVTPYIDNSFTAPLKSNGTLNRLYPNGTLAPSAASALPSR</sequence>
<evidence type="ECO:0000256" key="4">
    <source>
        <dbReference type="SAM" id="SignalP"/>
    </source>
</evidence>
<evidence type="ECO:0000313" key="6">
    <source>
        <dbReference type="EMBL" id="GAA5180923.1"/>
    </source>
</evidence>
<dbReference type="Proteomes" id="UP001501570">
    <property type="component" value="Unassembled WGS sequence"/>
</dbReference>
<name>A0ABP9RN12_9ACTN</name>
<dbReference type="PANTHER" id="PTHR30024">
    <property type="entry name" value="ALIPHATIC SULFONATES-BINDING PROTEIN-RELATED"/>
    <property type="match status" value="1"/>
</dbReference>
<comment type="similarity">
    <text evidence="2">Belongs to the bacterial solute-binding protein SsuA/TauA family.</text>
</comment>
<evidence type="ECO:0000256" key="1">
    <source>
        <dbReference type="ARBA" id="ARBA00004418"/>
    </source>
</evidence>
<evidence type="ECO:0000313" key="7">
    <source>
        <dbReference type="Proteomes" id="UP001501570"/>
    </source>
</evidence>
<accession>A0ABP9RN12</accession>
<organism evidence="6 7">
    <name type="scientific">Rugosimonospora acidiphila</name>
    <dbReference type="NCBI Taxonomy" id="556531"/>
    <lineage>
        <taxon>Bacteria</taxon>
        <taxon>Bacillati</taxon>
        <taxon>Actinomycetota</taxon>
        <taxon>Actinomycetes</taxon>
        <taxon>Micromonosporales</taxon>
        <taxon>Micromonosporaceae</taxon>
        <taxon>Rugosimonospora</taxon>
    </lineage>
</organism>
<dbReference type="Gene3D" id="3.40.190.10">
    <property type="entry name" value="Periplasmic binding protein-like II"/>
    <property type="match status" value="2"/>
</dbReference>